<gene>
    <name evidence="2" type="ORF">ACE1CI_08285</name>
</gene>
<organism evidence="2 3">
    <name type="scientific">Floridaenema flaviceps BLCC-F50</name>
    <dbReference type="NCBI Taxonomy" id="3153642"/>
    <lineage>
        <taxon>Bacteria</taxon>
        <taxon>Bacillati</taxon>
        <taxon>Cyanobacteriota</taxon>
        <taxon>Cyanophyceae</taxon>
        <taxon>Oscillatoriophycideae</taxon>
        <taxon>Aerosakkonematales</taxon>
        <taxon>Aerosakkonemataceae</taxon>
        <taxon>Floridanema</taxon>
        <taxon>Floridanema flaviceps</taxon>
    </lineage>
</organism>
<accession>A0ABV4XMI2</accession>
<comment type="caution">
    <text evidence="2">The sequence shown here is derived from an EMBL/GenBank/DDBJ whole genome shotgun (WGS) entry which is preliminary data.</text>
</comment>
<dbReference type="EMBL" id="JBHFNR010000056">
    <property type="protein sequence ID" value="MFB2892928.1"/>
    <property type="molecule type" value="Genomic_DNA"/>
</dbReference>
<proteinExistence type="predicted"/>
<name>A0ABV4XMI2_9CYAN</name>
<protein>
    <submittedName>
        <fullName evidence="2">Uncharacterized protein</fullName>
    </submittedName>
</protein>
<dbReference type="Proteomes" id="UP001576784">
    <property type="component" value="Unassembled WGS sequence"/>
</dbReference>
<evidence type="ECO:0000256" key="1">
    <source>
        <dbReference type="SAM" id="MobiDB-lite"/>
    </source>
</evidence>
<feature type="region of interest" description="Disordered" evidence="1">
    <location>
        <begin position="1"/>
        <end position="44"/>
    </location>
</feature>
<reference evidence="2 3" key="1">
    <citation type="submission" date="2024-09" db="EMBL/GenBank/DDBJ databases">
        <title>Floridaenema gen nov. (Aerosakkonemataceae, Aerosakkonematales ord. nov., Cyanobacteria) from benthic tropical and subtropical fresh waters, with the description of four new species.</title>
        <authorList>
            <person name="Moretto J.A."/>
            <person name="Berthold D.E."/>
            <person name="Lefler F.W."/>
            <person name="Huang I.-S."/>
            <person name="Laughinghouse H. IV."/>
        </authorList>
    </citation>
    <scope>NUCLEOTIDE SEQUENCE [LARGE SCALE GENOMIC DNA]</scope>
    <source>
        <strain evidence="2 3">BLCC-F50</strain>
    </source>
</reference>
<evidence type="ECO:0000313" key="2">
    <source>
        <dbReference type="EMBL" id="MFB2892928.1"/>
    </source>
</evidence>
<feature type="compositionally biased region" description="Polar residues" evidence="1">
    <location>
        <begin position="15"/>
        <end position="44"/>
    </location>
</feature>
<keyword evidence="3" id="KW-1185">Reference proteome</keyword>
<dbReference type="RefSeq" id="WP_413262595.1">
    <property type="nucleotide sequence ID" value="NZ_JBHFNR010000056.1"/>
</dbReference>
<evidence type="ECO:0000313" key="3">
    <source>
        <dbReference type="Proteomes" id="UP001576784"/>
    </source>
</evidence>
<sequence length="124" mass="13673">MEEKSPNIHIGGHNQGNIVTSHVNGSINNKNVQGSFNTDNSQKRQNLAEAAKEIQQLLKQLEQTNPTATDADKIDYVNDETSPKFKRRAVSALQAGGEVAIEEFLDNPYVNIGKAIIKGWMKPD</sequence>